<feature type="domain" description="Polymerase nucleotidyl transferase" evidence="1">
    <location>
        <begin position="13"/>
        <end position="104"/>
    </location>
</feature>
<dbReference type="InterPro" id="IPR043519">
    <property type="entry name" value="NT_sf"/>
</dbReference>
<accession>A0ABW8TFD8</accession>
<name>A0ABW8TFD8_9CLOT</name>
<dbReference type="CDD" id="cd05403">
    <property type="entry name" value="NT_KNTase_like"/>
    <property type="match status" value="1"/>
</dbReference>
<dbReference type="InterPro" id="IPR002934">
    <property type="entry name" value="Polymerase_NTP_transf_dom"/>
</dbReference>
<dbReference type="Pfam" id="PF01909">
    <property type="entry name" value="NTP_transf_2"/>
    <property type="match status" value="1"/>
</dbReference>
<dbReference type="RefSeq" id="WP_406786298.1">
    <property type="nucleotide sequence ID" value="NZ_JBJIAA010000003.1"/>
</dbReference>
<dbReference type="EMBL" id="JBJIAA010000003">
    <property type="protein sequence ID" value="MFL0249629.1"/>
    <property type="molecule type" value="Genomic_DNA"/>
</dbReference>
<keyword evidence="3" id="KW-1185">Reference proteome</keyword>
<dbReference type="SUPFAM" id="SSF81301">
    <property type="entry name" value="Nucleotidyltransferase"/>
    <property type="match status" value="1"/>
</dbReference>
<protein>
    <submittedName>
        <fullName evidence="2">Nucleotidyltransferase domain-containing protein</fullName>
    </submittedName>
</protein>
<comment type="caution">
    <text evidence="2">The sequence shown here is derived from an EMBL/GenBank/DDBJ whole genome shotgun (WGS) entry which is preliminary data.</text>
</comment>
<dbReference type="Proteomes" id="UP001623592">
    <property type="component" value="Unassembled WGS sequence"/>
</dbReference>
<proteinExistence type="predicted"/>
<evidence type="ECO:0000313" key="2">
    <source>
        <dbReference type="EMBL" id="MFL0249629.1"/>
    </source>
</evidence>
<organism evidence="2 3">
    <name type="scientific">Clostridium neuense</name>
    <dbReference type="NCBI Taxonomy" id="1728934"/>
    <lineage>
        <taxon>Bacteria</taxon>
        <taxon>Bacillati</taxon>
        <taxon>Bacillota</taxon>
        <taxon>Clostridia</taxon>
        <taxon>Eubacteriales</taxon>
        <taxon>Clostridiaceae</taxon>
        <taxon>Clostridium</taxon>
    </lineage>
</organism>
<sequence length="258" mass="30571">MRQEEAVKKVYSEVMKDKLVKAVFLKGSIARGECDEYSDVDFYCMVDKERREEFLSKRILYLKSYKPLIYYSEENFVAPQIVAVFEDGLHFDLYTVTKESLHCTDEVKVLYDPAELLKNYKNEKFLLNNEEIAKYFDEITFMLLEFEAAYMRNDLIWASRLGSHISGYLSIILRYIYDKDNARLGLKRLYKKMDSSMYEKYKNAVDLLGPTYLPEGVVLLCEISEEILGKLPEEILERINKKFFYFMFSKIKQLSKED</sequence>
<gene>
    <name evidence="2" type="ORF">ACJDT4_04275</name>
</gene>
<evidence type="ECO:0000259" key="1">
    <source>
        <dbReference type="Pfam" id="PF01909"/>
    </source>
</evidence>
<reference evidence="2 3" key="1">
    <citation type="submission" date="2024-11" db="EMBL/GenBank/DDBJ databases">
        <authorList>
            <person name="Heng Y.C."/>
            <person name="Lim A.C.H."/>
            <person name="Lee J.K.Y."/>
            <person name="Kittelmann S."/>
        </authorList>
    </citation>
    <scope>NUCLEOTIDE SEQUENCE [LARGE SCALE GENOMIC DNA]</scope>
    <source>
        <strain evidence="2 3">WILCCON 0114</strain>
    </source>
</reference>
<evidence type="ECO:0000313" key="3">
    <source>
        <dbReference type="Proteomes" id="UP001623592"/>
    </source>
</evidence>
<dbReference type="Gene3D" id="3.30.460.10">
    <property type="entry name" value="Beta Polymerase, domain 2"/>
    <property type="match status" value="1"/>
</dbReference>